<evidence type="ECO:0000256" key="1">
    <source>
        <dbReference type="SAM" id="MobiDB-lite"/>
    </source>
</evidence>
<name>A0A7F8RCI6_LEPWE</name>
<dbReference type="RefSeq" id="XP_030890899.1">
    <property type="nucleotide sequence ID" value="XM_031035039.1"/>
</dbReference>
<reference evidence="3 4" key="1">
    <citation type="submission" date="2025-04" db="UniProtKB">
        <authorList>
            <consortium name="RefSeq"/>
        </authorList>
    </citation>
    <scope>IDENTIFICATION</scope>
    <source>
        <tissue evidence="3 4">Liver</tissue>
    </source>
</reference>
<evidence type="ECO:0000313" key="5">
    <source>
        <dbReference type="RefSeq" id="XP_030890901.1"/>
    </source>
</evidence>
<evidence type="ECO:0000313" key="4">
    <source>
        <dbReference type="RefSeq" id="XP_030890900.1"/>
    </source>
</evidence>
<gene>
    <name evidence="3 4 5" type="primary">LOC115943103</name>
</gene>
<proteinExistence type="predicted"/>
<evidence type="ECO:0000313" key="2">
    <source>
        <dbReference type="Proteomes" id="UP000245341"/>
    </source>
</evidence>
<dbReference type="Proteomes" id="UP000245341">
    <property type="component" value="Unplaced"/>
</dbReference>
<dbReference type="RefSeq" id="XP_030890900.1">
    <property type="nucleotide sequence ID" value="XM_031035040.1"/>
</dbReference>
<dbReference type="GeneID" id="115943103"/>
<feature type="region of interest" description="Disordered" evidence="1">
    <location>
        <begin position="118"/>
        <end position="160"/>
    </location>
</feature>
<feature type="compositionally biased region" description="Low complexity" evidence="1">
    <location>
        <begin position="118"/>
        <end position="127"/>
    </location>
</feature>
<dbReference type="AlphaFoldDB" id="A0A7F8RCI6"/>
<dbReference type="RefSeq" id="XP_030890901.1">
    <property type="nucleotide sequence ID" value="XM_031035041.1"/>
</dbReference>
<sequence>MKDHLEPGRRMLGQGHGFVKCAAWSPATCGPCRRAPSQPGGTDYQRFCSGIGKGPSMSHLSLEQRTQEGFELNTRQDFSIMRDVRPQRGRPNWDLPIQESPKMRFLRPRGVKCLLKPTRPVRTTPRTGISVFGSKSSTVSTTRPPGKELRTASGPPLVRN</sequence>
<keyword evidence="2" id="KW-1185">Reference proteome</keyword>
<feature type="compositionally biased region" description="Polar residues" evidence="1">
    <location>
        <begin position="133"/>
        <end position="143"/>
    </location>
</feature>
<accession>A0A7F8RCI6</accession>
<protein>
    <submittedName>
        <fullName evidence="3 4">Uncharacterized protein LOC115943103 isoform X3</fullName>
    </submittedName>
</protein>
<evidence type="ECO:0000313" key="3">
    <source>
        <dbReference type="RefSeq" id="XP_030890899.1"/>
    </source>
</evidence>
<organism evidence="2 5">
    <name type="scientific">Leptonychotes weddellii</name>
    <name type="common">Weddell seal</name>
    <name type="synonym">Otaria weddellii</name>
    <dbReference type="NCBI Taxonomy" id="9713"/>
    <lineage>
        <taxon>Eukaryota</taxon>
        <taxon>Metazoa</taxon>
        <taxon>Chordata</taxon>
        <taxon>Craniata</taxon>
        <taxon>Vertebrata</taxon>
        <taxon>Euteleostomi</taxon>
        <taxon>Mammalia</taxon>
        <taxon>Eutheria</taxon>
        <taxon>Laurasiatheria</taxon>
        <taxon>Carnivora</taxon>
        <taxon>Caniformia</taxon>
        <taxon>Pinnipedia</taxon>
        <taxon>Phocidae</taxon>
        <taxon>Monachinae</taxon>
        <taxon>Lobodontini</taxon>
        <taxon>Leptonychotes</taxon>
    </lineage>
</organism>